<evidence type="ECO:0000256" key="1">
    <source>
        <dbReference type="SAM" id="SignalP"/>
    </source>
</evidence>
<feature type="chain" id="PRO_5031263951" description="DUF3456 domain-containing protein" evidence="1">
    <location>
        <begin position="23"/>
        <end position="196"/>
    </location>
</feature>
<accession>A0A7S3GEP8</accession>
<sequence length="196" mass="21687">MRSLNLTLLLLIVAVCASTASAFQPSRKLRLDKKADFDLVCAACELFASKVHSAVIELNDSRKMDIDLRGRLDGSGKRHGKVIEYAKSELAALDILENVCDDMGDYAVQGSKPSRSYVKYQNTKGPVTLSGISINSEDPEKLKARCEQLVEDTEDFIIKQVKKGKTKSLKKSLCRKHSKDCAFKAKKEKDEAGSDE</sequence>
<dbReference type="PANTHER" id="PTHR13341">
    <property type="entry name" value="MIR-INTERACTING SAPOSIN-LIKE PROTEIN"/>
    <property type="match status" value="1"/>
</dbReference>
<evidence type="ECO:0000313" key="3">
    <source>
        <dbReference type="EMBL" id="CAE0263967.1"/>
    </source>
</evidence>
<feature type="signal peptide" evidence="1">
    <location>
        <begin position="1"/>
        <end position="22"/>
    </location>
</feature>
<name>A0A7S3GEP8_9EUKA</name>
<dbReference type="EMBL" id="HBIB01040376">
    <property type="protein sequence ID" value="CAE0263967.1"/>
    <property type="molecule type" value="Transcribed_RNA"/>
</dbReference>
<evidence type="ECO:0000259" key="2">
    <source>
        <dbReference type="Pfam" id="PF11938"/>
    </source>
</evidence>
<organism evidence="3">
    <name type="scientific">Palpitomonas bilix</name>
    <dbReference type="NCBI Taxonomy" id="652834"/>
    <lineage>
        <taxon>Eukaryota</taxon>
        <taxon>Eukaryota incertae sedis</taxon>
    </lineage>
</organism>
<dbReference type="PANTHER" id="PTHR13341:SF2">
    <property type="entry name" value="PROTEIN SEELE"/>
    <property type="match status" value="1"/>
</dbReference>
<dbReference type="AlphaFoldDB" id="A0A7S3GEP8"/>
<reference evidence="3" key="1">
    <citation type="submission" date="2021-01" db="EMBL/GenBank/DDBJ databases">
        <authorList>
            <person name="Corre E."/>
            <person name="Pelletier E."/>
            <person name="Niang G."/>
            <person name="Scheremetjew M."/>
            <person name="Finn R."/>
            <person name="Kale V."/>
            <person name="Holt S."/>
            <person name="Cochrane G."/>
            <person name="Meng A."/>
            <person name="Brown T."/>
            <person name="Cohen L."/>
        </authorList>
    </citation>
    <scope>NUCLEOTIDE SEQUENCE</scope>
    <source>
        <strain evidence="3">NIES-2562</strain>
    </source>
</reference>
<dbReference type="Pfam" id="PF11938">
    <property type="entry name" value="DUF3456"/>
    <property type="match status" value="1"/>
</dbReference>
<feature type="domain" description="DUF3456" evidence="2">
    <location>
        <begin position="41"/>
        <end position="181"/>
    </location>
</feature>
<dbReference type="InterPro" id="IPR021852">
    <property type="entry name" value="DUF3456"/>
</dbReference>
<dbReference type="InterPro" id="IPR042415">
    <property type="entry name" value="CNPY"/>
</dbReference>
<protein>
    <recommendedName>
        <fullName evidence="2">DUF3456 domain-containing protein</fullName>
    </recommendedName>
</protein>
<dbReference type="GO" id="GO:0005783">
    <property type="term" value="C:endoplasmic reticulum"/>
    <property type="evidence" value="ECO:0007669"/>
    <property type="project" value="TreeGrafter"/>
</dbReference>
<proteinExistence type="predicted"/>
<keyword evidence="1" id="KW-0732">Signal</keyword>
<gene>
    <name evidence="3" type="ORF">PBIL07802_LOCUS26270</name>
</gene>